<gene>
    <name evidence="8" type="ORF">JHT90_01795</name>
</gene>
<dbReference type="Pfam" id="PF00004">
    <property type="entry name" value="AAA"/>
    <property type="match status" value="1"/>
</dbReference>
<evidence type="ECO:0000256" key="2">
    <source>
        <dbReference type="ARBA" id="ARBA00022741"/>
    </source>
</evidence>
<dbReference type="FunFam" id="3.40.50.300:FF:000010">
    <property type="entry name" value="Chaperone clpB 1, putative"/>
    <property type="match status" value="1"/>
</dbReference>
<dbReference type="Proteomes" id="UP000595278">
    <property type="component" value="Chromosome"/>
</dbReference>
<dbReference type="CDD" id="cd00009">
    <property type="entry name" value="AAA"/>
    <property type="match status" value="1"/>
</dbReference>
<dbReference type="GO" id="GO:0034605">
    <property type="term" value="P:cellular response to heat"/>
    <property type="evidence" value="ECO:0007669"/>
    <property type="project" value="TreeGrafter"/>
</dbReference>
<reference evidence="8 9" key="1">
    <citation type="submission" date="2021-01" db="EMBL/GenBank/DDBJ databases">
        <title>Entomomonas sp. F2A isolated from a house cricket (Acheta domesticus).</title>
        <authorList>
            <person name="Spergser J."/>
            <person name="Busse H.-J."/>
        </authorList>
    </citation>
    <scope>NUCLEOTIDE SEQUENCE [LARGE SCALE GENOMIC DNA]</scope>
    <source>
        <strain evidence="8 9">F2A</strain>
    </source>
</reference>
<dbReference type="SUPFAM" id="SSF52540">
    <property type="entry name" value="P-loop containing nucleoside triphosphate hydrolases"/>
    <property type="match status" value="2"/>
</dbReference>
<proteinExistence type="inferred from homology"/>
<dbReference type="PANTHER" id="PTHR11638">
    <property type="entry name" value="ATP-DEPENDENT CLP PROTEASE"/>
    <property type="match status" value="1"/>
</dbReference>
<organism evidence="8 9">
    <name type="scientific">Entomomonas asaccharolytica</name>
    <dbReference type="NCBI Taxonomy" id="2785331"/>
    <lineage>
        <taxon>Bacteria</taxon>
        <taxon>Pseudomonadati</taxon>
        <taxon>Pseudomonadota</taxon>
        <taxon>Gammaproteobacteria</taxon>
        <taxon>Pseudomonadales</taxon>
        <taxon>Pseudomonadaceae</taxon>
        <taxon>Entomomonas</taxon>
    </lineage>
</organism>
<evidence type="ECO:0000256" key="5">
    <source>
        <dbReference type="SAM" id="Coils"/>
    </source>
</evidence>
<evidence type="ECO:0000313" key="9">
    <source>
        <dbReference type="Proteomes" id="UP000595278"/>
    </source>
</evidence>
<dbReference type="KEGG" id="eaz:JHT90_01795"/>
<keyword evidence="3" id="KW-0067">ATP-binding</keyword>
<dbReference type="InterPro" id="IPR041546">
    <property type="entry name" value="ClpA/ClpB_AAA_lid"/>
</dbReference>
<dbReference type="Pfam" id="PF07724">
    <property type="entry name" value="AAA_2"/>
    <property type="match status" value="1"/>
</dbReference>
<keyword evidence="5" id="KW-0175">Coiled coil</keyword>
<dbReference type="SUPFAM" id="SSF81923">
    <property type="entry name" value="Double Clp-N motif"/>
    <property type="match status" value="1"/>
</dbReference>
<dbReference type="InterPro" id="IPR036628">
    <property type="entry name" value="Clp_N_dom_sf"/>
</dbReference>
<evidence type="ECO:0000313" key="8">
    <source>
        <dbReference type="EMBL" id="QQP86011.1"/>
    </source>
</evidence>
<evidence type="ECO:0000256" key="4">
    <source>
        <dbReference type="ARBA" id="ARBA00023186"/>
    </source>
</evidence>
<evidence type="ECO:0000256" key="1">
    <source>
        <dbReference type="ARBA" id="ARBA00008675"/>
    </source>
</evidence>
<evidence type="ECO:0000259" key="6">
    <source>
        <dbReference type="SMART" id="SM00382"/>
    </source>
</evidence>
<keyword evidence="4" id="KW-0143">Chaperone</keyword>
<evidence type="ECO:0000256" key="3">
    <source>
        <dbReference type="ARBA" id="ARBA00022840"/>
    </source>
</evidence>
<dbReference type="FunFam" id="3.40.50.300:FF:000025">
    <property type="entry name" value="ATP-dependent Clp protease subunit"/>
    <property type="match status" value="1"/>
</dbReference>
<dbReference type="PRINTS" id="PR00300">
    <property type="entry name" value="CLPPROTEASEA"/>
</dbReference>
<protein>
    <submittedName>
        <fullName evidence="8">AAA family ATPase</fullName>
    </submittedName>
</protein>
<feature type="domain" description="Clp ATPase C-terminal" evidence="7">
    <location>
        <begin position="816"/>
        <end position="907"/>
    </location>
</feature>
<dbReference type="SMART" id="SM01086">
    <property type="entry name" value="ClpB_D2-small"/>
    <property type="match status" value="1"/>
</dbReference>
<dbReference type="InterPro" id="IPR027417">
    <property type="entry name" value="P-loop_NTPase"/>
</dbReference>
<feature type="domain" description="AAA+ ATPase" evidence="6">
    <location>
        <begin position="645"/>
        <end position="806"/>
    </location>
</feature>
<keyword evidence="9" id="KW-1185">Reference proteome</keyword>
<dbReference type="PANTHER" id="PTHR11638:SF181">
    <property type="entry name" value="ATPASE SUBUNIT OF ATP-DEPENDENT PROTEASE"/>
    <property type="match status" value="1"/>
</dbReference>
<dbReference type="GO" id="GO:0005524">
    <property type="term" value="F:ATP binding"/>
    <property type="evidence" value="ECO:0007669"/>
    <property type="project" value="UniProtKB-KW"/>
</dbReference>
<dbReference type="AlphaFoldDB" id="A0A974NG38"/>
<feature type="domain" description="AAA+ ATPase" evidence="6">
    <location>
        <begin position="205"/>
        <end position="351"/>
    </location>
</feature>
<dbReference type="GO" id="GO:0005737">
    <property type="term" value="C:cytoplasm"/>
    <property type="evidence" value="ECO:0007669"/>
    <property type="project" value="TreeGrafter"/>
</dbReference>
<dbReference type="InterPro" id="IPR003959">
    <property type="entry name" value="ATPase_AAA_core"/>
</dbReference>
<dbReference type="CDD" id="cd19499">
    <property type="entry name" value="RecA-like_ClpB_Hsp104-like"/>
    <property type="match status" value="1"/>
</dbReference>
<accession>A0A974NG38</accession>
<dbReference type="Gene3D" id="1.10.8.60">
    <property type="match status" value="1"/>
</dbReference>
<keyword evidence="2" id="KW-0547">Nucleotide-binding</keyword>
<name>A0A974NG38_9GAMM</name>
<dbReference type="Gene3D" id="3.40.50.300">
    <property type="entry name" value="P-loop containing nucleotide triphosphate hydrolases"/>
    <property type="match status" value="3"/>
</dbReference>
<dbReference type="InterPro" id="IPR001270">
    <property type="entry name" value="ClpA/B"/>
</dbReference>
<comment type="similarity">
    <text evidence="1">Belongs to the ClpA/ClpB family.</text>
</comment>
<dbReference type="SMART" id="SM00382">
    <property type="entry name" value="AAA"/>
    <property type="match status" value="2"/>
</dbReference>
<dbReference type="Gene3D" id="1.10.1780.10">
    <property type="entry name" value="Clp, N-terminal domain"/>
    <property type="match status" value="1"/>
</dbReference>
<dbReference type="InterPro" id="IPR018368">
    <property type="entry name" value="ClpA/B_CS1"/>
</dbReference>
<dbReference type="InterPro" id="IPR019489">
    <property type="entry name" value="Clp_ATPase_C"/>
</dbReference>
<dbReference type="Pfam" id="PF10431">
    <property type="entry name" value="ClpB_D2-small"/>
    <property type="match status" value="1"/>
</dbReference>
<evidence type="ECO:0000259" key="7">
    <source>
        <dbReference type="SMART" id="SM01086"/>
    </source>
</evidence>
<dbReference type="InterPro" id="IPR003593">
    <property type="entry name" value="AAA+_ATPase"/>
</dbReference>
<dbReference type="PROSITE" id="PS00870">
    <property type="entry name" value="CLPAB_1"/>
    <property type="match status" value="1"/>
</dbReference>
<dbReference type="EMBL" id="CP067393">
    <property type="protein sequence ID" value="QQP86011.1"/>
    <property type="molecule type" value="Genomic_DNA"/>
</dbReference>
<dbReference type="Pfam" id="PF17871">
    <property type="entry name" value="AAA_lid_9"/>
    <property type="match status" value="1"/>
</dbReference>
<dbReference type="InterPro" id="IPR050130">
    <property type="entry name" value="ClpA_ClpB"/>
</dbReference>
<feature type="coiled-coil region" evidence="5">
    <location>
        <begin position="419"/>
        <end position="516"/>
    </location>
</feature>
<dbReference type="GO" id="GO:0016887">
    <property type="term" value="F:ATP hydrolysis activity"/>
    <property type="evidence" value="ECO:0007669"/>
    <property type="project" value="InterPro"/>
</dbReference>
<dbReference type="RefSeq" id="WP_201093386.1">
    <property type="nucleotide sequence ID" value="NZ_CP067393.1"/>
</dbReference>
<sequence>MINIDLQQLIQALDAQTRKDLEKAAEGCVVRGGSKVLIEDMLLSMVATPESLINKAIVDADIELGELLSVLQPRAESSETQNPVFSVELVQWLQDALLLANLELERNYVDQAALILALLRNSVRYVGTKYYKLLATINEQRLKDFVLADQVEQQSSANIIREGAESFLKKFTHNFTQLARDNKLDPVLCRDDAIRQMIDILARRRKNNPIIVGEAGVGKTAVVEGLAIRIAKGDVPEILQNVELLTLDMGLLQAGASMKGEFERRLKGLIDEVKASPKPIILFIDEAHTMIGSGGDAGGSDAANLLKPALARGELCTIAATTWSEYKKYFEKDAALARRFQAVQLHEPTIEEAVTILRGLAPVYEHSHGIYLRDDAVVAAAELSARYLAGRQLPDKAVDLLDTASARVKISLASAPEQIETLSNRISIDERQYEALTRDKLAGIKTDQDVLDALEKTLAENRAKLEQLNEQWQYQKELAEQLLGLRKQYSQLQKVKADLESELAKEQQEVAITEVTDTITDEITEQGEHIVEEVIEAITVKVTPEQVAEQLKQVQEELNKTHDLLDKAQEIDSLVSFEVCPRLIAEVISNWTGIPVEQLAREHNARVMQFADDLRERVRGQEQAVVALDKAIRTSAAGLNRPETPVGVFLFVGPSGVGKTETALALSDLLYGGDRFLTVINMSEFQEKHTVSRLIGSPPGYVGYGEGGMLTEAVRQKPYSVILLDEVEKADPDVMNLFYQIFDKGMANDGEGREINFRNTLIIMTSNLASDRIVALCKDGARPSPEALEDAIRPALSHHFKPALLGRMKVIPYYPVDGAVLHELIELKLGRLAHRMQQRKLELTYDKPLVDVLAERCTYSDSGARLIDSLLDQYIVPHITDRLLSAMATKEELKRVNIVVGEDKAVVCEFY</sequence>